<dbReference type="PROSITE" id="PS50850">
    <property type="entry name" value="MFS"/>
    <property type="match status" value="1"/>
</dbReference>
<feature type="transmembrane region" description="Helical" evidence="6">
    <location>
        <begin position="71"/>
        <end position="93"/>
    </location>
</feature>
<dbReference type="HOGENOM" id="CLU_000960_26_1_1"/>
<reference evidence="9" key="1">
    <citation type="journal article" date="2013" name="Genome Announc.">
        <title>Draft genome sequence of the grapevine dieback fungus Eutypa lata UCR-EL1.</title>
        <authorList>
            <person name="Blanco-Ulate B."/>
            <person name="Rolshausen P.E."/>
            <person name="Cantu D."/>
        </authorList>
    </citation>
    <scope>NUCLEOTIDE SEQUENCE [LARGE SCALE GENOMIC DNA]</scope>
    <source>
        <strain evidence="9">UCR-EL1</strain>
    </source>
</reference>
<feature type="compositionally biased region" description="Polar residues" evidence="5">
    <location>
        <begin position="615"/>
        <end position="625"/>
    </location>
</feature>
<gene>
    <name evidence="8" type="ORF">UCREL1_1041</name>
</gene>
<dbReference type="InterPro" id="IPR011701">
    <property type="entry name" value="MFS"/>
</dbReference>
<comment type="subcellular location">
    <subcellularLocation>
        <location evidence="1">Membrane</location>
        <topology evidence="1">Multi-pass membrane protein</topology>
    </subcellularLocation>
</comment>
<evidence type="ECO:0000256" key="6">
    <source>
        <dbReference type="SAM" id="Phobius"/>
    </source>
</evidence>
<feature type="transmembrane region" description="Helical" evidence="6">
    <location>
        <begin position="105"/>
        <end position="125"/>
    </location>
</feature>
<feature type="transmembrane region" description="Helical" evidence="6">
    <location>
        <begin position="283"/>
        <end position="303"/>
    </location>
</feature>
<keyword evidence="3 6" id="KW-1133">Transmembrane helix</keyword>
<evidence type="ECO:0000256" key="1">
    <source>
        <dbReference type="ARBA" id="ARBA00004141"/>
    </source>
</evidence>
<feature type="transmembrane region" description="Helical" evidence="6">
    <location>
        <begin position="428"/>
        <end position="450"/>
    </location>
</feature>
<protein>
    <submittedName>
        <fullName evidence="8">Putative mfs multidrug transporter protein</fullName>
    </submittedName>
</protein>
<keyword evidence="2 6" id="KW-0812">Transmembrane</keyword>
<dbReference type="OrthoDB" id="6770063at2759"/>
<dbReference type="SUPFAM" id="SSF103473">
    <property type="entry name" value="MFS general substrate transporter"/>
    <property type="match status" value="2"/>
</dbReference>
<dbReference type="EMBL" id="KB705557">
    <property type="protein sequence ID" value="EMR71915.1"/>
    <property type="molecule type" value="Genomic_DNA"/>
</dbReference>
<dbReference type="PANTHER" id="PTHR23501">
    <property type="entry name" value="MAJOR FACILITATOR SUPERFAMILY"/>
    <property type="match status" value="1"/>
</dbReference>
<dbReference type="Pfam" id="PF07690">
    <property type="entry name" value="MFS_1"/>
    <property type="match status" value="1"/>
</dbReference>
<sequence length="625" mass="67766">MIISHLINASKRAFSSNQSKKEEAKNDEKKPPPPCSHRTIAAAPDETYEPAGPCLECKAEKQAARNYRTRIILGLILPYALQALDVTIALPWIAADFGKLSQQNWIVSVFNLTSACFIPFWGTTADVFGRHWALQSSLILMLIGSALCTGAPLTAYGVLLLGRALQGAACAGLAVVVRVVMADKVSLKENARNWTIFALTGGSCYGLGPVVGGYLTNVHWRWCFAINLPIAVLGVLVVFFVLRRDLLGPQPVEIVGVEGGPRVRVEDVGRRTRFVARLKSIDFGGQALFLVGFALLILAFTWAGTTYQWSHPAIIVPLVVGALVAGGWMWWEYSMSPDRALGRRLYFQKPMLSWKLLQDRNISLLFYINFATGMAMYAVLYFVSIYFTVVMHYDASDAGVQLLYYTPGLAAGAYLSMLFCNTWPRQTFLPLFLGSLSEAIGVGLMAWALYFEKKGTIFAMMAVTGAGTGLRMLPGSLHAIGFFPDHVATVVSLMAVAMPFGGTLALTIMSTVFNNTSGAANGLESVDFDDPVAAKNGVTWAFVSLVPFMVICVLASACLGNVTILKEGGESSGSDSTTSDDTRNDVKLMRGSYLLALLGGEGSRQTKINDGHEMQSASETTRIYP</sequence>
<dbReference type="GO" id="GO:0005886">
    <property type="term" value="C:plasma membrane"/>
    <property type="evidence" value="ECO:0007669"/>
    <property type="project" value="TreeGrafter"/>
</dbReference>
<dbReference type="GO" id="GO:0022857">
    <property type="term" value="F:transmembrane transporter activity"/>
    <property type="evidence" value="ECO:0007669"/>
    <property type="project" value="InterPro"/>
</dbReference>
<feature type="transmembrane region" description="Helical" evidence="6">
    <location>
        <begin position="194"/>
        <end position="216"/>
    </location>
</feature>
<dbReference type="InterPro" id="IPR020846">
    <property type="entry name" value="MFS_dom"/>
</dbReference>
<feature type="transmembrane region" description="Helical" evidence="6">
    <location>
        <begin position="402"/>
        <end position="421"/>
    </location>
</feature>
<keyword evidence="9" id="KW-1185">Reference proteome</keyword>
<feature type="compositionally biased region" description="Basic and acidic residues" evidence="5">
    <location>
        <begin position="19"/>
        <end position="31"/>
    </location>
</feature>
<evidence type="ECO:0000256" key="4">
    <source>
        <dbReference type="ARBA" id="ARBA00023136"/>
    </source>
</evidence>
<organism evidence="8 9">
    <name type="scientific">Eutypa lata (strain UCR-EL1)</name>
    <name type="common">Grapevine dieback disease fungus</name>
    <name type="synonym">Eutypa armeniacae</name>
    <dbReference type="NCBI Taxonomy" id="1287681"/>
    <lineage>
        <taxon>Eukaryota</taxon>
        <taxon>Fungi</taxon>
        <taxon>Dikarya</taxon>
        <taxon>Ascomycota</taxon>
        <taxon>Pezizomycotina</taxon>
        <taxon>Sordariomycetes</taxon>
        <taxon>Xylariomycetidae</taxon>
        <taxon>Xylariales</taxon>
        <taxon>Diatrypaceae</taxon>
        <taxon>Eutypa</taxon>
    </lineage>
</organism>
<dbReference type="OMA" id="INDGHEM"/>
<feature type="domain" description="Major facilitator superfamily (MFS) profile" evidence="7">
    <location>
        <begin position="66"/>
        <end position="564"/>
    </location>
</feature>
<dbReference type="Gene3D" id="1.20.1250.20">
    <property type="entry name" value="MFS general substrate transporter like domains"/>
    <property type="match status" value="2"/>
</dbReference>
<dbReference type="Proteomes" id="UP000012174">
    <property type="component" value="Unassembled WGS sequence"/>
</dbReference>
<feature type="transmembrane region" description="Helical" evidence="6">
    <location>
        <begin position="137"/>
        <end position="158"/>
    </location>
</feature>
<keyword evidence="4 6" id="KW-0472">Membrane</keyword>
<feature type="transmembrane region" description="Helical" evidence="6">
    <location>
        <begin position="364"/>
        <end position="390"/>
    </location>
</feature>
<evidence type="ECO:0000259" key="7">
    <source>
        <dbReference type="PROSITE" id="PS50850"/>
    </source>
</evidence>
<dbReference type="AlphaFoldDB" id="M7TYZ8"/>
<evidence type="ECO:0000256" key="2">
    <source>
        <dbReference type="ARBA" id="ARBA00022692"/>
    </source>
</evidence>
<accession>M7TYZ8</accession>
<feature type="transmembrane region" description="Helical" evidence="6">
    <location>
        <begin position="309"/>
        <end position="331"/>
    </location>
</feature>
<proteinExistence type="predicted"/>
<dbReference type="PANTHER" id="PTHR23501:SF39">
    <property type="entry name" value="MULTIDRUG TRANSPORTER, PUTATIVE (AFU_ORTHOLOGUE AFUA_1G05010)-RELATED"/>
    <property type="match status" value="1"/>
</dbReference>
<dbReference type="InterPro" id="IPR036259">
    <property type="entry name" value="MFS_trans_sf"/>
</dbReference>
<dbReference type="KEGG" id="ela:UCREL1_1041"/>
<dbReference type="eggNOG" id="KOG0254">
    <property type="taxonomic scope" value="Eukaryota"/>
</dbReference>
<evidence type="ECO:0000256" key="5">
    <source>
        <dbReference type="SAM" id="MobiDB-lite"/>
    </source>
</evidence>
<feature type="transmembrane region" description="Helical" evidence="6">
    <location>
        <begin position="456"/>
        <end position="474"/>
    </location>
</feature>
<feature type="transmembrane region" description="Helical" evidence="6">
    <location>
        <begin position="486"/>
        <end position="509"/>
    </location>
</feature>
<feature type="region of interest" description="Disordered" evidence="5">
    <location>
        <begin position="9"/>
        <end position="37"/>
    </location>
</feature>
<feature type="transmembrane region" description="Helical" evidence="6">
    <location>
        <begin position="538"/>
        <end position="559"/>
    </location>
</feature>
<feature type="transmembrane region" description="Helical" evidence="6">
    <location>
        <begin position="164"/>
        <end position="182"/>
    </location>
</feature>
<name>M7TYZ8_EUTLA</name>
<evidence type="ECO:0000313" key="9">
    <source>
        <dbReference type="Proteomes" id="UP000012174"/>
    </source>
</evidence>
<evidence type="ECO:0000313" key="8">
    <source>
        <dbReference type="EMBL" id="EMR71915.1"/>
    </source>
</evidence>
<feature type="transmembrane region" description="Helical" evidence="6">
    <location>
        <begin position="222"/>
        <end position="242"/>
    </location>
</feature>
<evidence type="ECO:0000256" key="3">
    <source>
        <dbReference type="ARBA" id="ARBA00022989"/>
    </source>
</evidence>
<feature type="region of interest" description="Disordered" evidence="5">
    <location>
        <begin position="604"/>
        <end position="625"/>
    </location>
</feature>